<feature type="coiled-coil region" evidence="1">
    <location>
        <begin position="188"/>
        <end position="215"/>
    </location>
</feature>
<feature type="region of interest" description="Disordered" evidence="2">
    <location>
        <begin position="137"/>
        <end position="160"/>
    </location>
</feature>
<dbReference type="AlphaFoldDB" id="A0A5A9PEE7"/>
<dbReference type="PANTHER" id="PTHR28601">
    <property type="entry name" value="COILED-COIL DOMAIN-CONTAINING PROTEIN 24"/>
    <property type="match status" value="1"/>
</dbReference>
<evidence type="ECO:0000313" key="3">
    <source>
        <dbReference type="EMBL" id="KAA0719349.1"/>
    </source>
</evidence>
<sequence>MDNFHRQQSVWNLVKENVPYSELPEIRAALGNALVDTCKDLYAEVEMWENIWQEIHNSERGSRPETPVFPLADPPAIKELLKAEIQLLLLTLRKRAARHGRDAEEIMTQYSPSVVSYALGSSSAQRQMSPDTWCEAPISPSRPPSSLSEIGSRSYSSLSSHSSCEDEIRALRHKLNITHIDEVVSHLRSVLTEEYDVMERDLRVLKENIMRVNRQRGPVSPEPTVAELKEERRIIQRDLEVQSLMRSSCTTKNQTIKKTQIQLRETRELAFSPHNSERIQDANHQTVASGIYSFHLKKPCPPKDHFRTSVSSKQRNRLILNSSPTPVSTSDTTQHRTQEPCLNHDPFNNEKLFYGKSITLIDGNSSNVELNSLSSALEHGEMSKKYRGTSAFRLVPAVSVGESEAAKDLIKLGVTKDSDLGLLQPAPPAVQRTASRGQRWSRHLCVPQHDSLLSSL</sequence>
<accession>A0A5A9PEE7</accession>
<dbReference type="Pfam" id="PF15669">
    <property type="entry name" value="CCDC24"/>
    <property type="match status" value="1"/>
</dbReference>
<reference evidence="3 4" key="1">
    <citation type="journal article" date="2019" name="Mol. Ecol. Resour.">
        <title>Chromosome-level genome assembly of Triplophysa tibetana, a fish adapted to the harsh high-altitude environment of the Tibetan Plateau.</title>
        <authorList>
            <person name="Yang X."/>
            <person name="Liu H."/>
            <person name="Ma Z."/>
            <person name="Zou Y."/>
            <person name="Zou M."/>
            <person name="Mao Y."/>
            <person name="Li X."/>
            <person name="Wang H."/>
            <person name="Chen T."/>
            <person name="Wang W."/>
            <person name="Yang R."/>
        </authorList>
    </citation>
    <scope>NUCLEOTIDE SEQUENCE [LARGE SCALE GENOMIC DNA]</scope>
    <source>
        <strain evidence="3">TTIB1903HZAU</strain>
        <tissue evidence="3">Muscle</tissue>
    </source>
</reference>
<keyword evidence="4" id="KW-1185">Reference proteome</keyword>
<keyword evidence="1" id="KW-0175">Coiled coil</keyword>
<dbReference type="PANTHER" id="PTHR28601:SF1">
    <property type="entry name" value="COILED-COIL DOMAIN-CONTAINING PROTEIN 24"/>
    <property type="match status" value="1"/>
</dbReference>
<proteinExistence type="predicted"/>
<feature type="compositionally biased region" description="Low complexity" evidence="2">
    <location>
        <begin position="322"/>
        <end position="332"/>
    </location>
</feature>
<dbReference type="Proteomes" id="UP000324632">
    <property type="component" value="Chromosome 7"/>
</dbReference>
<evidence type="ECO:0000256" key="2">
    <source>
        <dbReference type="SAM" id="MobiDB-lite"/>
    </source>
</evidence>
<evidence type="ECO:0000256" key="1">
    <source>
        <dbReference type="SAM" id="Coils"/>
    </source>
</evidence>
<name>A0A5A9PEE7_9TELE</name>
<dbReference type="EMBL" id="SOYY01000007">
    <property type="protein sequence ID" value="KAA0719349.1"/>
    <property type="molecule type" value="Genomic_DNA"/>
</dbReference>
<gene>
    <name evidence="3" type="ORF">E1301_Tti006560</name>
</gene>
<feature type="region of interest" description="Disordered" evidence="2">
    <location>
        <begin position="320"/>
        <end position="344"/>
    </location>
</feature>
<protein>
    <recommendedName>
        <fullName evidence="5">Coiled-coil domain-containing protein 24</fullName>
    </recommendedName>
</protein>
<evidence type="ECO:0000313" key="4">
    <source>
        <dbReference type="Proteomes" id="UP000324632"/>
    </source>
</evidence>
<comment type="caution">
    <text evidence="3">The sequence shown here is derived from an EMBL/GenBank/DDBJ whole genome shotgun (WGS) entry which is preliminary data.</text>
</comment>
<organism evidence="3 4">
    <name type="scientific">Triplophysa tibetana</name>
    <dbReference type="NCBI Taxonomy" id="1572043"/>
    <lineage>
        <taxon>Eukaryota</taxon>
        <taxon>Metazoa</taxon>
        <taxon>Chordata</taxon>
        <taxon>Craniata</taxon>
        <taxon>Vertebrata</taxon>
        <taxon>Euteleostomi</taxon>
        <taxon>Actinopterygii</taxon>
        <taxon>Neopterygii</taxon>
        <taxon>Teleostei</taxon>
        <taxon>Ostariophysi</taxon>
        <taxon>Cypriniformes</taxon>
        <taxon>Nemacheilidae</taxon>
        <taxon>Triplophysa</taxon>
    </lineage>
</organism>
<feature type="compositionally biased region" description="Low complexity" evidence="2">
    <location>
        <begin position="144"/>
        <end position="160"/>
    </location>
</feature>
<evidence type="ECO:0008006" key="5">
    <source>
        <dbReference type="Google" id="ProtNLM"/>
    </source>
</evidence>
<dbReference type="InterPro" id="IPR031367">
    <property type="entry name" value="CCDC24"/>
</dbReference>